<organism evidence="1 2">
    <name type="scientific">Ancylomarina salipaludis</name>
    <dbReference type="NCBI Taxonomy" id="2501299"/>
    <lineage>
        <taxon>Bacteria</taxon>
        <taxon>Pseudomonadati</taxon>
        <taxon>Bacteroidota</taxon>
        <taxon>Bacteroidia</taxon>
        <taxon>Marinilabiliales</taxon>
        <taxon>Marinifilaceae</taxon>
        <taxon>Ancylomarina</taxon>
    </lineage>
</organism>
<evidence type="ECO:0000313" key="2">
    <source>
        <dbReference type="Proteomes" id="UP000289703"/>
    </source>
</evidence>
<sequence>MKPVTTYGLKCAKKDEKILVQRINEYLGTIDRTMSKAKNKSMLKALLPFVLKHFYWNLNKGVGTWFEVFSNEDLEEKYFYEANKDCGWLITARIDLTHPMYEKKRTEQFLKDVLDSTGFDYVVIEEKDKE</sequence>
<accession>A0A4Q1JHN2</accession>
<dbReference type="EMBL" id="SAXA01000029">
    <property type="protein sequence ID" value="RXQ87177.1"/>
    <property type="molecule type" value="Genomic_DNA"/>
</dbReference>
<dbReference type="Proteomes" id="UP000289703">
    <property type="component" value="Unassembled WGS sequence"/>
</dbReference>
<protein>
    <submittedName>
        <fullName evidence="1">Uncharacterized protein</fullName>
    </submittedName>
</protein>
<dbReference type="AlphaFoldDB" id="A0A4Q1JHN2"/>
<gene>
    <name evidence="1" type="ORF">EO244_16680</name>
</gene>
<keyword evidence="2" id="KW-1185">Reference proteome</keyword>
<dbReference type="RefSeq" id="WP_129255823.1">
    <property type="nucleotide sequence ID" value="NZ_SAXA01000029.1"/>
</dbReference>
<dbReference type="OrthoDB" id="2599602at2"/>
<evidence type="ECO:0000313" key="1">
    <source>
        <dbReference type="EMBL" id="RXQ87177.1"/>
    </source>
</evidence>
<proteinExistence type="predicted"/>
<reference evidence="1 2" key="1">
    <citation type="submission" date="2019-01" db="EMBL/GenBank/DDBJ databases">
        <title>Ancylomarina salipaludis sp. nov., isolated from a salt marsh.</title>
        <authorList>
            <person name="Yoon J.-H."/>
        </authorList>
    </citation>
    <scope>NUCLEOTIDE SEQUENCE [LARGE SCALE GENOMIC DNA]</scope>
    <source>
        <strain evidence="1 2">SHSM-M15</strain>
    </source>
</reference>
<name>A0A4Q1JHN2_9BACT</name>
<comment type="caution">
    <text evidence="1">The sequence shown here is derived from an EMBL/GenBank/DDBJ whole genome shotgun (WGS) entry which is preliminary data.</text>
</comment>